<protein>
    <submittedName>
        <fullName evidence="1">Uncharacterized protein</fullName>
    </submittedName>
</protein>
<name>A0ABS2G365_FUSMR</name>
<proteinExistence type="predicted"/>
<comment type="caution">
    <text evidence="1">The sequence shown here is derived from an EMBL/GenBank/DDBJ whole genome shotgun (WGS) entry which is preliminary data.</text>
</comment>
<reference evidence="1 2" key="1">
    <citation type="journal article" date="2021" name="Sci. Rep.">
        <title>The distribution of antibiotic resistance genes in chicken gut microbiota commensals.</title>
        <authorList>
            <person name="Juricova H."/>
            <person name="Matiasovicova J."/>
            <person name="Kubasova T."/>
            <person name="Cejkova D."/>
            <person name="Rychlik I."/>
        </authorList>
    </citation>
    <scope>NUCLEOTIDE SEQUENCE [LARGE SCALE GENOMIC DNA]</scope>
    <source>
        <strain evidence="1 2">An425</strain>
    </source>
</reference>
<dbReference type="Proteomes" id="UP000728968">
    <property type="component" value="Unassembled WGS sequence"/>
</dbReference>
<evidence type="ECO:0000313" key="1">
    <source>
        <dbReference type="EMBL" id="MBM6875861.1"/>
    </source>
</evidence>
<keyword evidence="2" id="KW-1185">Reference proteome</keyword>
<dbReference type="RefSeq" id="WP_204688577.1">
    <property type="nucleotide sequence ID" value="NZ_JACJLT010000114.1"/>
</dbReference>
<organism evidence="1 2">
    <name type="scientific">Fusobacterium mortiferum</name>
    <dbReference type="NCBI Taxonomy" id="850"/>
    <lineage>
        <taxon>Bacteria</taxon>
        <taxon>Fusobacteriati</taxon>
        <taxon>Fusobacteriota</taxon>
        <taxon>Fusobacteriia</taxon>
        <taxon>Fusobacteriales</taxon>
        <taxon>Fusobacteriaceae</taxon>
        <taxon>Fusobacterium</taxon>
    </lineage>
</organism>
<accession>A0ABS2G365</accession>
<sequence>MKKILFFILILQVFTLSYSSNEVENRIEKYNEYKKLVTENREKEIKKNLPSPQEMNIYYTKEKLKLEKEKLEYEKKLAFERAEAERRRENLIDAVIVGGIGYGGYRIGRHHHWW</sequence>
<evidence type="ECO:0000313" key="2">
    <source>
        <dbReference type="Proteomes" id="UP000728968"/>
    </source>
</evidence>
<dbReference type="EMBL" id="JACJLT010000114">
    <property type="protein sequence ID" value="MBM6875861.1"/>
    <property type="molecule type" value="Genomic_DNA"/>
</dbReference>
<gene>
    <name evidence="1" type="ORF">H6A04_09395</name>
</gene>